<protein>
    <submittedName>
        <fullName evidence="2">Uncharacterized protein</fullName>
    </submittedName>
</protein>
<evidence type="ECO:0000256" key="1">
    <source>
        <dbReference type="SAM" id="Phobius"/>
    </source>
</evidence>
<keyword evidence="3" id="KW-1185">Reference proteome</keyword>
<dbReference type="RefSeq" id="WP_379781613.1">
    <property type="nucleotide sequence ID" value="NZ_JBHSWW010000136.1"/>
</dbReference>
<name>A0ABD5SFK4_9EURY</name>
<accession>A0ABD5SFK4</accession>
<evidence type="ECO:0000313" key="2">
    <source>
        <dbReference type="EMBL" id="MFC6753737.1"/>
    </source>
</evidence>
<keyword evidence="1" id="KW-1133">Transmembrane helix</keyword>
<proteinExistence type="predicted"/>
<sequence length="71" mass="7094">MDENQGNDRTSRAGTSLVTDIKHVLGLTALIVGIAALVAGGAAFGGTVASAVFGTAFLATPVRPLTPSGRR</sequence>
<keyword evidence="1" id="KW-0472">Membrane</keyword>
<dbReference type="EMBL" id="JBHSWW010000136">
    <property type="protein sequence ID" value="MFC6753737.1"/>
    <property type="molecule type" value="Genomic_DNA"/>
</dbReference>
<comment type="caution">
    <text evidence="2">The sequence shown here is derived from an EMBL/GenBank/DDBJ whole genome shotgun (WGS) entry which is preliminary data.</text>
</comment>
<organism evidence="2 3">
    <name type="scientific">Halorubrum tibetense</name>
    <dbReference type="NCBI Taxonomy" id="175631"/>
    <lineage>
        <taxon>Archaea</taxon>
        <taxon>Methanobacteriati</taxon>
        <taxon>Methanobacteriota</taxon>
        <taxon>Stenosarchaea group</taxon>
        <taxon>Halobacteria</taxon>
        <taxon>Halobacteriales</taxon>
        <taxon>Haloferacaceae</taxon>
        <taxon>Halorubrum</taxon>
    </lineage>
</organism>
<evidence type="ECO:0000313" key="3">
    <source>
        <dbReference type="Proteomes" id="UP001596442"/>
    </source>
</evidence>
<dbReference type="Proteomes" id="UP001596442">
    <property type="component" value="Unassembled WGS sequence"/>
</dbReference>
<dbReference type="AlphaFoldDB" id="A0ABD5SFK4"/>
<keyword evidence="1" id="KW-0812">Transmembrane</keyword>
<feature type="transmembrane region" description="Helical" evidence="1">
    <location>
        <begin position="29"/>
        <end position="62"/>
    </location>
</feature>
<reference evidence="2 3" key="1">
    <citation type="journal article" date="2019" name="Int. J. Syst. Evol. Microbiol.">
        <title>The Global Catalogue of Microorganisms (GCM) 10K type strain sequencing project: providing services to taxonomists for standard genome sequencing and annotation.</title>
        <authorList>
            <consortium name="The Broad Institute Genomics Platform"/>
            <consortium name="The Broad Institute Genome Sequencing Center for Infectious Disease"/>
            <person name="Wu L."/>
            <person name="Ma J."/>
        </authorList>
    </citation>
    <scope>NUCLEOTIDE SEQUENCE [LARGE SCALE GENOMIC DNA]</scope>
    <source>
        <strain evidence="2 3">CGMCC 1.3239</strain>
    </source>
</reference>
<gene>
    <name evidence="2" type="ORF">ACFQEU_09730</name>
</gene>